<keyword evidence="2" id="KW-1185">Reference proteome</keyword>
<evidence type="ECO:0000313" key="1">
    <source>
        <dbReference type="EMBL" id="GJT09687.1"/>
    </source>
</evidence>
<reference evidence="1" key="1">
    <citation type="journal article" date="2022" name="Int. J. Mol. Sci.">
        <title>Draft Genome of Tanacetum Coccineum: Genomic Comparison of Closely Related Tanacetum-Family Plants.</title>
        <authorList>
            <person name="Yamashiro T."/>
            <person name="Shiraishi A."/>
            <person name="Nakayama K."/>
            <person name="Satake H."/>
        </authorList>
    </citation>
    <scope>NUCLEOTIDE SEQUENCE</scope>
</reference>
<dbReference type="Proteomes" id="UP001151760">
    <property type="component" value="Unassembled WGS sequence"/>
</dbReference>
<evidence type="ECO:0000313" key="2">
    <source>
        <dbReference type="Proteomes" id="UP001151760"/>
    </source>
</evidence>
<protein>
    <submittedName>
        <fullName evidence="1">Uncharacterized protein</fullName>
    </submittedName>
</protein>
<gene>
    <name evidence="1" type="ORF">Tco_0856729</name>
</gene>
<proteinExistence type="predicted"/>
<sequence>MSNGIIARRGRIQKHKERLQAQIQALDLHPIFNPPLDHFHASLANEVLGDCQRGLNGVRGVRLSLLEALVVWVNGGVTLCNSLRLYALETSTACLVADRWVLEDGFWHAKWAWRRHPSGRASGELDLLISLINSLVLDSNLDDKWVWSLDDSGVISVKTVSRVVQDKLFSNNDPDLSFTLNSWVPRKVMFVFGDWL</sequence>
<organism evidence="1 2">
    <name type="scientific">Tanacetum coccineum</name>
    <dbReference type="NCBI Taxonomy" id="301880"/>
    <lineage>
        <taxon>Eukaryota</taxon>
        <taxon>Viridiplantae</taxon>
        <taxon>Streptophyta</taxon>
        <taxon>Embryophyta</taxon>
        <taxon>Tracheophyta</taxon>
        <taxon>Spermatophyta</taxon>
        <taxon>Magnoliopsida</taxon>
        <taxon>eudicotyledons</taxon>
        <taxon>Gunneridae</taxon>
        <taxon>Pentapetalae</taxon>
        <taxon>asterids</taxon>
        <taxon>campanulids</taxon>
        <taxon>Asterales</taxon>
        <taxon>Asteraceae</taxon>
        <taxon>Asteroideae</taxon>
        <taxon>Anthemideae</taxon>
        <taxon>Anthemidinae</taxon>
        <taxon>Tanacetum</taxon>
    </lineage>
</organism>
<name>A0ABQ5B7M9_9ASTR</name>
<reference evidence="1" key="2">
    <citation type="submission" date="2022-01" db="EMBL/GenBank/DDBJ databases">
        <authorList>
            <person name="Yamashiro T."/>
            <person name="Shiraishi A."/>
            <person name="Satake H."/>
            <person name="Nakayama K."/>
        </authorList>
    </citation>
    <scope>NUCLEOTIDE SEQUENCE</scope>
</reference>
<dbReference type="EMBL" id="BQNB010012927">
    <property type="protein sequence ID" value="GJT09687.1"/>
    <property type="molecule type" value="Genomic_DNA"/>
</dbReference>
<comment type="caution">
    <text evidence="1">The sequence shown here is derived from an EMBL/GenBank/DDBJ whole genome shotgun (WGS) entry which is preliminary data.</text>
</comment>
<accession>A0ABQ5B7M9</accession>